<sequence length="161" mass="18170">MDDLQDWLQQPNGILTEERLPSPSLSSSSSSSEPHPISIGSDCWVRAEQTTHEIICQIQPTLVSERRRKEVIDYVQRLIRGYVGSEVFPFGSVPLKTYLPDGDIDLTALISPDVEDALASDVRAILEREEKNKSGEFEVKDVQYIHAEVFFTLLLKILLVN</sequence>
<proteinExistence type="predicted"/>
<dbReference type="Gene3D" id="3.30.460.10">
    <property type="entry name" value="Beta Polymerase, domain 2"/>
    <property type="match status" value="1"/>
</dbReference>
<reference evidence="3 4" key="1">
    <citation type="submission" date="2020-04" db="EMBL/GenBank/DDBJ databases">
        <title>Plant Genome Project.</title>
        <authorList>
            <person name="Zhang R.-G."/>
        </authorList>
    </citation>
    <scope>NUCLEOTIDE SEQUENCE [LARGE SCALE GENOMIC DNA]</scope>
    <source>
        <strain evidence="3">YNK0</strain>
        <tissue evidence="3">Leaf</tissue>
    </source>
</reference>
<dbReference type="EMBL" id="JABCRI010000012">
    <property type="protein sequence ID" value="KAF8397025.1"/>
    <property type="molecule type" value="Genomic_DNA"/>
</dbReference>
<feature type="domain" description="Poly(A) RNA polymerase mitochondrial-like central palm" evidence="2">
    <location>
        <begin position="50"/>
        <end position="149"/>
    </location>
</feature>
<name>A0A834YYV1_TETSI</name>
<evidence type="ECO:0000256" key="1">
    <source>
        <dbReference type="SAM" id="MobiDB-lite"/>
    </source>
</evidence>
<comment type="caution">
    <text evidence="3">The sequence shown here is derived from an EMBL/GenBank/DDBJ whole genome shotgun (WGS) entry which is preliminary data.</text>
</comment>
<feature type="compositionally biased region" description="Low complexity" evidence="1">
    <location>
        <begin position="21"/>
        <end position="32"/>
    </location>
</feature>
<gene>
    <name evidence="3" type="ORF">HHK36_018663</name>
</gene>
<dbReference type="InterPro" id="IPR058921">
    <property type="entry name" value="PAP/OAS1-rel"/>
</dbReference>
<evidence type="ECO:0000313" key="3">
    <source>
        <dbReference type="EMBL" id="KAF8397025.1"/>
    </source>
</evidence>
<dbReference type="InterPro" id="IPR043519">
    <property type="entry name" value="NT_sf"/>
</dbReference>
<dbReference type="AlphaFoldDB" id="A0A834YYV1"/>
<keyword evidence="4" id="KW-1185">Reference proteome</keyword>
<protein>
    <recommendedName>
        <fullName evidence="2">Poly(A) RNA polymerase mitochondrial-like central palm domain-containing protein</fullName>
    </recommendedName>
</protein>
<dbReference type="InterPro" id="IPR054708">
    <property type="entry name" value="MTPAP-like_central"/>
</dbReference>
<accession>A0A834YYV1</accession>
<dbReference type="Proteomes" id="UP000655225">
    <property type="component" value="Unassembled WGS sequence"/>
</dbReference>
<evidence type="ECO:0000259" key="2">
    <source>
        <dbReference type="Pfam" id="PF22600"/>
    </source>
</evidence>
<feature type="region of interest" description="Disordered" evidence="1">
    <location>
        <begin position="1"/>
        <end position="35"/>
    </location>
</feature>
<dbReference type="OMA" id="THEIICQ"/>
<dbReference type="PANTHER" id="PTHR45979:SF2">
    <property type="entry name" value="PAP_OAS1 SUBSTRATE-BINDING DOMAIN SUPERFAMILY"/>
    <property type="match status" value="1"/>
</dbReference>
<dbReference type="SUPFAM" id="SSF81301">
    <property type="entry name" value="Nucleotidyltransferase"/>
    <property type="match status" value="1"/>
</dbReference>
<dbReference type="OrthoDB" id="273917at2759"/>
<evidence type="ECO:0000313" key="4">
    <source>
        <dbReference type="Proteomes" id="UP000655225"/>
    </source>
</evidence>
<dbReference type="Pfam" id="PF22600">
    <property type="entry name" value="MTPAP-like_central"/>
    <property type="match status" value="1"/>
</dbReference>
<organism evidence="3 4">
    <name type="scientific">Tetracentron sinense</name>
    <name type="common">Spur-leaf</name>
    <dbReference type="NCBI Taxonomy" id="13715"/>
    <lineage>
        <taxon>Eukaryota</taxon>
        <taxon>Viridiplantae</taxon>
        <taxon>Streptophyta</taxon>
        <taxon>Embryophyta</taxon>
        <taxon>Tracheophyta</taxon>
        <taxon>Spermatophyta</taxon>
        <taxon>Magnoliopsida</taxon>
        <taxon>Trochodendrales</taxon>
        <taxon>Trochodendraceae</taxon>
        <taxon>Tetracentron</taxon>
    </lineage>
</organism>
<dbReference type="PANTHER" id="PTHR45979">
    <property type="entry name" value="PAP/OAS1 SUBSTRATE-BINDING DOMAIN SUPERFAMILY"/>
    <property type="match status" value="1"/>
</dbReference>